<reference evidence="1" key="1">
    <citation type="submission" date="2014-12" db="EMBL/GenBank/DDBJ databases">
        <title>Insight into the proteome of Arion vulgaris.</title>
        <authorList>
            <person name="Aradska J."/>
            <person name="Bulat T."/>
            <person name="Smidak R."/>
            <person name="Sarate P."/>
            <person name="Gangsoo J."/>
            <person name="Sialana F."/>
            <person name="Bilban M."/>
            <person name="Lubec G."/>
        </authorList>
    </citation>
    <scope>NUCLEOTIDE SEQUENCE</scope>
    <source>
        <tissue evidence="1">Skin</tissue>
    </source>
</reference>
<protein>
    <submittedName>
        <fullName evidence="1">Uncharacterized protein</fullName>
    </submittedName>
</protein>
<dbReference type="AlphaFoldDB" id="A0A0B6ZUF9"/>
<dbReference type="EMBL" id="HACG01025097">
    <property type="protein sequence ID" value="CEK71962.1"/>
    <property type="molecule type" value="Transcribed_RNA"/>
</dbReference>
<proteinExistence type="predicted"/>
<gene>
    <name evidence="1" type="primary">ORF80562</name>
</gene>
<feature type="non-terminal residue" evidence="1">
    <location>
        <position position="1"/>
    </location>
</feature>
<evidence type="ECO:0000313" key="1">
    <source>
        <dbReference type="EMBL" id="CEK71962.1"/>
    </source>
</evidence>
<name>A0A0B6ZUF9_9EUPU</name>
<organism evidence="1">
    <name type="scientific">Arion vulgaris</name>
    <dbReference type="NCBI Taxonomy" id="1028688"/>
    <lineage>
        <taxon>Eukaryota</taxon>
        <taxon>Metazoa</taxon>
        <taxon>Spiralia</taxon>
        <taxon>Lophotrochozoa</taxon>
        <taxon>Mollusca</taxon>
        <taxon>Gastropoda</taxon>
        <taxon>Heterobranchia</taxon>
        <taxon>Euthyneura</taxon>
        <taxon>Panpulmonata</taxon>
        <taxon>Eupulmonata</taxon>
        <taxon>Stylommatophora</taxon>
        <taxon>Helicina</taxon>
        <taxon>Arionoidea</taxon>
        <taxon>Arionidae</taxon>
        <taxon>Arion</taxon>
    </lineage>
</organism>
<sequence>AHQQLLRHHSMSVNNNIIRELKSPDVIDSHRLASRHSSLHQIHVTTSKTSQSSTTILTPPSTVVRENSVMLDELKHQLPIPTCQLPIEEASKQKIRRKNSFEDEYQGEKMSQSVSGGYKKTCVRKVIEKTCKKKSSRSETIKRNVEKQVRTDMQLL</sequence>
<accession>A0A0B6ZUF9</accession>